<evidence type="ECO:0000256" key="1">
    <source>
        <dbReference type="ARBA" id="ARBA00005323"/>
    </source>
</evidence>
<dbReference type="Pfam" id="PF01168">
    <property type="entry name" value="Ala_racemase_N"/>
    <property type="match status" value="1"/>
</dbReference>
<comment type="caution">
    <text evidence="4">The sequence shown here is derived from an EMBL/GenBank/DDBJ whole genome shotgun (WGS) entry which is preliminary data.</text>
</comment>
<gene>
    <name evidence="4" type="ORF">AKO1_014837</name>
</gene>
<feature type="domain" description="D-serine dehydratase-like" evidence="3">
    <location>
        <begin position="325"/>
        <end position="413"/>
    </location>
</feature>
<evidence type="ECO:0000259" key="3">
    <source>
        <dbReference type="SMART" id="SM01119"/>
    </source>
</evidence>
<evidence type="ECO:0000313" key="4">
    <source>
        <dbReference type="EMBL" id="KAL0483173.1"/>
    </source>
</evidence>
<organism evidence="4 5">
    <name type="scientific">Acrasis kona</name>
    <dbReference type="NCBI Taxonomy" id="1008807"/>
    <lineage>
        <taxon>Eukaryota</taxon>
        <taxon>Discoba</taxon>
        <taxon>Heterolobosea</taxon>
        <taxon>Tetramitia</taxon>
        <taxon>Eutetramitia</taxon>
        <taxon>Acrasidae</taxon>
        <taxon>Acrasis</taxon>
    </lineage>
</organism>
<dbReference type="InterPro" id="IPR042208">
    <property type="entry name" value="D-ser_dehydrat-like_sf"/>
</dbReference>
<dbReference type="InterPro" id="IPR029066">
    <property type="entry name" value="PLP-binding_barrel"/>
</dbReference>
<dbReference type="SMART" id="SM01119">
    <property type="entry name" value="D-ser_dehydrat"/>
    <property type="match status" value="1"/>
</dbReference>
<dbReference type="InterPro" id="IPR026956">
    <property type="entry name" value="D-ser_dehydrat-like_dom"/>
</dbReference>
<dbReference type="PANTHER" id="PTHR28004:SF2">
    <property type="entry name" value="D-SERINE DEHYDRATASE"/>
    <property type="match status" value="1"/>
</dbReference>
<dbReference type="GO" id="GO:0036088">
    <property type="term" value="P:D-serine catabolic process"/>
    <property type="evidence" value="ECO:0007669"/>
    <property type="project" value="TreeGrafter"/>
</dbReference>
<dbReference type="EMBL" id="JAOPGA020000943">
    <property type="protein sequence ID" value="KAL0483173.1"/>
    <property type="molecule type" value="Genomic_DNA"/>
</dbReference>
<dbReference type="GO" id="GO:0008721">
    <property type="term" value="F:D-serine ammonia-lyase activity"/>
    <property type="evidence" value="ECO:0007669"/>
    <property type="project" value="TreeGrafter"/>
</dbReference>
<dbReference type="Gene3D" id="3.20.20.10">
    <property type="entry name" value="Alanine racemase"/>
    <property type="match status" value="1"/>
</dbReference>
<comment type="similarity">
    <text evidence="1">Belongs to the DSD1 family.</text>
</comment>
<dbReference type="InterPro" id="IPR051466">
    <property type="entry name" value="D-amino_acid_metab_enzyme"/>
</dbReference>
<keyword evidence="5" id="KW-1185">Reference proteome</keyword>
<dbReference type="SUPFAM" id="SSF51419">
    <property type="entry name" value="PLP-binding barrel"/>
    <property type="match status" value="1"/>
</dbReference>
<evidence type="ECO:0000256" key="2">
    <source>
        <dbReference type="ARBA" id="ARBA00023239"/>
    </source>
</evidence>
<protein>
    <submittedName>
        <fullName evidence="4">D-threonine aldolase</fullName>
    </submittedName>
</protein>
<dbReference type="AlphaFoldDB" id="A0AAW2Z2F4"/>
<proteinExistence type="inferred from homology"/>
<dbReference type="CDD" id="cd06819">
    <property type="entry name" value="PLPDE_III_LS_D-TA"/>
    <property type="match status" value="1"/>
</dbReference>
<dbReference type="Gene3D" id="2.40.37.20">
    <property type="entry name" value="D-serine dehydratase-like domain"/>
    <property type="match status" value="1"/>
</dbReference>
<dbReference type="Proteomes" id="UP001431209">
    <property type="component" value="Unassembled WGS sequence"/>
</dbReference>
<name>A0AAW2Z2F4_9EUKA</name>
<reference evidence="4 5" key="1">
    <citation type="submission" date="2024-03" db="EMBL/GenBank/DDBJ databases">
        <title>The Acrasis kona genome and developmental transcriptomes reveal deep origins of eukaryotic multicellular pathways.</title>
        <authorList>
            <person name="Sheikh S."/>
            <person name="Fu C.-J."/>
            <person name="Brown M.W."/>
            <person name="Baldauf S.L."/>
        </authorList>
    </citation>
    <scope>NUCLEOTIDE SEQUENCE [LARGE SCALE GENOMIC DNA]</scope>
    <source>
        <strain evidence="4 5">ATCC MYA-3509</strain>
    </source>
</reference>
<accession>A0AAW2Z2F4</accession>
<dbReference type="InterPro" id="IPR001608">
    <property type="entry name" value="Ala_racemase_N"/>
</dbReference>
<evidence type="ECO:0000313" key="5">
    <source>
        <dbReference type="Proteomes" id="UP001431209"/>
    </source>
</evidence>
<dbReference type="PANTHER" id="PTHR28004">
    <property type="entry name" value="ZGC:162816-RELATED"/>
    <property type="match status" value="1"/>
</dbReference>
<dbReference type="Pfam" id="PF14031">
    <property type="entry name" value="D-ser_dehydrat"/>
    <property type="match status" value="1"/>
</dbReference>
<keyword evidence="2" id="KW-0456">Lyase</keyword>
<sequence>MSRADQLIKSSALSALGLGRFRQADTLPLLKGRKIQDVPTPALILELEDYEHNLATLNKTLYDNGCDQSVKIRGHFKAHKCPQISYQQVTYGNCVGMCCQKVSEAAAIIDSNHQIDDIFISNEIVEQEKIRALVHLSLLHPEGHERKIKISTCVDNVEMVKLFHQTCDEEISSQQEVYNQNGSPLLKLLVEVNVGQNRCGVTSPSRVIEIINEIKSSKYLQYGGIHAYNGKNQHIREYTDRQAAVEKVVDQVKNLVSVLKQHNLEPEIVTGGGTGTYLFEACSSVYNEIQPGSYLFMDVDYSKNKNKIGDFFVTGDNKKDVFRHSLFVLSTVVSRPEGLDLVVVDSGLKALASDSGPAVPKVDGKKIEYAFYGDEHGGLTGEISDLKVGDKVLLIPGHCDPTINMHDYFVCVRGGVVEDVWPITARGPGL</sequence>